<dbReference type="SUPFAM" id="SSF82171">
    <property type="entry name" value="DPP6 N-terminal domain-like"/>
    <property type="match status" value="1"/>
</dbReference>
<evidence type="ECO:0000313" key="4">
    <source>
        <dbReference type="Proteomes" id="UP001381693"/>
    </source>
</evidence>
<reference evidence="3 4" key="1">
    <citation type="submission" date="2023-11" db="EMBL/GenBank/DDBJ databases">
        <title>Halocaridina rubra genome assembly.</title>
        <authorList>
            <person name="Smith C."/>
        </authorList>
    </citation>
    <scope>NUCLEOTIDE SEQUENCE [LARGE SCALE GENOMIC DNA]</scope>
    <source>
        <strain evidence="3">EP-1</strain>
        <tissue evidence="3">Whole</tissue>
    </source>
</reference>
<evidence type="ECO:0000259" key="2">
    <source>
        <dbReference type="Pfam" id="PF00326"/>
    </source>
</evidence>
<dbReference type="InterPro" id="IPR011042">
    <property type="entry name" value="6-blade_b-propeller_TolB-like"/>
</dbReference>
<feature type="compositionally biased region" description="Polar residues" evidence="1">
    <location>
        <begin position="87"/>
        <end position="96"/>
    </location>
</feature>
<gene>
    <name evidence="3" type="ORF">SK128_025777</name>
</gene>
<evidence type="ECO:0000256" key="1">
    <source>
        <dbReference type="SAM" id="MobiDB-lite"/>
    </source>
</evidence>
<feature type="domain" description="Peptidase S9 prolyl oligopeptidase catalytic" evidence="2">
    <location>
        <begin position="532"/>
        <end position="737"/>
    </location>
</feature>
<dbReference type="InterPro" id="IPR001375">
    <property type="entry name" value="Peptidase_S9_cat"/>
</dbReference>
<accession>A0AAN8WYK4</accession>
<dbReference type="EMBL" id="JAXCGZ010011485">
    <property type="protein sequence ID" value="KAK7074700.1"/>
    <property type="molecule type" value="Genomic_DNA"/>
</dbReference>
<dbReference type="SUPFAM" id="SSF53474">
    <property type="entry name" value="alpha/beta-Hydrolases"/>
    <property type="match status" value="1"/>
</dbReference>
<feature type="region of interest" description="Disordered" evidence="1">
    <location>
        <begin position="1"/>
        <end position="22"/>
    </location>
</feature>
<dbReference type="PANTHER" id="PTHR43056:SF5">
    <property type="entry name" value="PEPTIDASE S9 PROLYL OLIGOPEPTIDASE CATALYTIC DOMAIN-CONTAINING PROTEIN"/>
    <property type="match status" value="1"/>
</dbReference>
<evidence type="ECO:0000313" key="3">
    <source>
        <dbReference type="EMBL" id="KAK7074700.1"/>
    </source>
</evidence>
<organism evidence="3 4">
    <name type="scientific">Halocaridina rubra</name>
    <name type="common">Hawaiian red shrimp</name>
    <dbReference type="NCBI Taxonomy" id="373956"/>
    <lineage>
        <taxon>Eukaryota</taxon>
        <taxon>Metazoa</taxon>
        <taxon>Ecdysozoa</taxon>
        <taxon>Arthropoda</taxon>
        <taxon>Crustacea</taxon>
        <taxon>Multicrustacea</taxon>
        <taxon>Malacostraca</taxon>
        <taxon>Eumalacostraca</taxon>
        <taxon>Eucarida</taxon>
        <taxon>Decapoda</taxon>
        <taxon>Pleocyemata</taxon>
        <taxon>Caridea</taxon>
        <taxon>Atyoidea</taxon>
        <taxon>Atyidae</taxon>
        <taxon>Halocaridina</taxon>
    </lineage>
</organism>
<protein>
    <recommendedName>
        <fullName evidence="2">Peptidase S9 prolyl oligopeptidase catalytic domain-containing protein</fullName>
    </recommendedName>
</protein>
<keyword evidence="4" id="KW-1185">Reference proteome</keyword>
<feature type="region of interest" description="Disordered" evidence="1">
    <location>
        <begin position="80"/>
        <end position="105"/>
    </location>
</feature>
<dbReference type="GO" id="GO:0008236">
    <property type="term" value="F:serine-type peptidase activity"/>
    <property type="evidence" value="ECO:0007669"/>
    <property type="project" value="InterPro"/>
</dbReference>
<comment type="caution">
    <text evidence="3">The sequence shown here is derived from an EMBL/GenBank/DDBJ whole genome shotgun (WGS) entry which is preliminary data.</text>
</comment>
<dbReference type="Proteomes" id="UP001381693">
    <property type="component" value="Unassembled WGS sequence"/>
</dbReference>
<sequence length="769" mass="85431">MASEEGTGAFSPTTLPSDDVTEDVPEVTEQLLLLDMGQSFIPTIPTASSSGDEKGSGRYELKVSSTTEETPGILTIGAGSLWETSEPPRNTGSSTEAPYGTWKSPVSSQMATQGINLIEEPPKVDPVTGNVFWCEEINSENGSHVVFHYNPGTQEIVRWTPKSMDVRTQVHEYGGGAFAVYNNTLFFSNFADGALYRQNGPDAQPVPLTNTSYRRYADGSYCPKYDSLFFVVEDHELLQKGKNVEPENGIVMINAVTGEEKVVAAHADFFSSPRVSPDCNYLAWVQWNHPNMPWGETRVFIGQILNEKGKLAIVKYLQHGSMMTPSFNQNNELFYVHDTSGWWNLYKINKRNFEINLTNQSQEVGWPMWKFGRQAYDVSPAIGSNEAVAICGNDLMVIDSVKLAKRIIQTGYSSYSLGVAYSADGTKVYTIAGDGLRQPRLIEVELATGTVKEIHQDLTDNEFSYSADPVVDLGYISIARQIQFPTTQGDFAYGYLYLPKNQDYHAPSGAKPPLLVKVHEGPTFAASNVLNLEYQFFTSRGFVILDVDYRGSTGYGTLYRTKLQEMFGVYDVDDVLAGAEYLAKEGLVDKSMICIDGASAGGYIALSALTVTGSIFRAGASYYGISDLELLAKDTHKFESQYMEGLIGKIDKYGERYVARSPFKNSQKLDVPMIFFHGSDDKVVPPNQALQMYELVKDKGLPTAFILFEGEYHGFVQAENRRRALEAEIYFFAEIFNLKLGDIISDIVIDNLEAWRAQKQAAIKRITLH</sequence>
<dbReference type="PANTHER" id="PTHR43056">
    <property type="entry name" value="PEPTIDASE S9 PROLYL OLIGOPEPTIDASE"/>
    <property type="match status" value="1"/>
</dbReference>
<proteinExistence type="predicted"/>
<name>A0AAN8WYK4_HALRR</name>
<dbReference type="Gene3D" id="3.40.50.1820">
    <property type="entry name" value="alpha/beta hydrolase"/>
    <property type="match status" value="1"/>
</dbReference>
<dbReference type="AlphaFoldDB" id="A0AAN8WYK4"/>
<dbReference type="InterPro" id="IPR050585">
    <property type="entry name" value="Xaa-Pro_dipeptidyl-ppase/CocE"/>
</dbReference>
<dbReference type="InterPro" id="IPR029058">
    <property type="entry name" value="AB_hydrolase_fold"/>
</dbReference>
<dbReference type="Pfam" id="PF00326">
    <property type="entry name" value="Peptidase_S9"/>
    <property type="match status" value="1"/>
</dbReference>
<dbReference type="GO" id="GO:0006508">
    <property type="term" value="P:proteolysis"/>
    <property type="evidence" value="ECO:0007669"/>
    <property type="project" value="InterPro"/>
</dbReference>
<dbReference type="Gene3D" id="2.120.10.30">
    <property type="entry name" value="TolB, C-terminal domain"/>
    <property type="match status" value="1"/>
</dbReference>